<feature type="domain" description="Putative restriction endonuclease" evidence="2">
    <location>
        <begin position="23"/>
        <end position="169"/>
    </location>
</feature>
<dbReference type="PANTHER" id="PTHR33352">
    <property type="entry name" value="SLR1095 PROTEIN"/>
    <property type="match status" value="1"/>
</dbReference>
<dbReference type="InterPro" id="IPR008538">
    <property type="entry name" value="Uma2"/>
</dbReference>
<keyword evidence="4" id="KW-1185">Reference proteome</keyword>
<keyword evidence="3" id="KW-0540">Nuclease</keyword>
<reference evidence="3 4" key="1">
    <citation type="submission" date="2022-11" db="EMBL/GenBank/DDBJ databases">
        <title>Minimal conservation of predation-associated metabolite biosynthetic gene clusters underscores biosynthetic potential of Myxococcota including descriptions for ten novel species: Archangium lansinium sp. nov., Myxococcus landrumus sp. nov., Nannocystis bai.</title>
        <authorList>
            <person name="Ahearne A."/>
            <person name="Stevens C."/>
            <person name="Phillips K."/>
        </authorList>
    </citation>
    <scope>NUCLEOTIDE SEQUENCE [LARGE SCALE GENOMIC DNA]</scope>
    <source>
        <strain evidence="3 4">MIWBW</strain>
    </source>
</reference>
<dbReference type="PANTHER" id="PTHR33352:SF3">
    <property type="entry name" value="SLR1612 PROTEIN"/>
    <property type="match status" value="1"/>
</dbReference>
<dbReference type="InterPro" id="IPR012296">
    <property type="entry name" value="Nuclease_put_TT1808"/>
</dbReference>
<protein>
    <submittedName>
        <fullName evidence="3">Uma2 family endonuclease</fullName>
    </submittedName>
</protein>
<feature type="region of interest" description="Disordered" evidence="1">
    <location>
        <begin position="195"/>
        <end position="231"/>
    </location>
</feature>
<dbReference type="InterPro" id="IPR011335">
    <property type="entry name" value="Restrct_endonuc-II-like"/>
</dbReference>
<proteinExistence type="predicted"/>
<comment type="caution">
    <text evidence="3">The sequence shown here is derived from an EMBL/GenBank/DDBJ whole genome shotgun (WGS) entry which is preliminary data.</text>
</comment>
<dbReference type="Proteomes" id="UP001207654">
    <property type="component" value="Unassembled WGS sequence"/>
</dbReference>
<dbReference type="SUPFAM" id="SSF52980">
    <property type="entry name" value="Restriction endonuclease-like"/>
    <property type="match status" value="1"/>
</dbReference>
<keyword evidence="3" id="KW-0378">Hydrolase</keyword>
<sequence>MSVAEQGQVVESLPGEVTWDEMAMPEGDLHSQAKLETRDVLRGFFSRQRRQVYLGTELPVYYPGERRFAPDLLVVRDVETHPRNKWMVSYEGKGLEWVMEVHVGGDRKKDAEYNVERYARLGIPEYFIYDRARERLEAYRLPAPEARRYERIPLEAGRYRSEVLGLEFELAGGKLRLWVGNALLLESHELLEQEQRLREEEERRRQAAERGREEAERGREEAERGREEAERRLAELQAELARLRGPGETPPGQLK</sequence>
<dbReference type="GO" id="GO:0004519">
    <property type="term" value="F:endonuclease activity"/>
    <property type="evidence" value="ECO:0007669"/>
    <property type="project" value="UniProtKB-KW"/>
</dbReference>
<accession>A0ABT4A0Z3</accession>
<keyword evidence="3" id="KW-0255">Endonuclease</keyword>
<dbReference type="Gene3D" id="3.90.1570.10">
    <property type="entry name" value="tt1808, chain A"/>
    <property type="match status" value="1"/>
</dbReference>
<name>A0ABT4A0Z3_9BACT</name>
<evidence type="ECO:0000259" key="2">
    <source>
        <dbReference type="Pfam" id="PF05685"/>
    </source>
</evidence>
<evidence type="ECO:0000313" key="4">
    <source>
        <dbReference type="Proteomes" id="UP001207654"/>
    </source>
</evidence>
<organism evidence="3 4">
    <name type="scientific">Archangium lansingense</name>
    <dbReference type="NCBI Taxonomy" id="2995310"/>
    <lineage>
        <taxon>Bacteria</taxon>
        <taxon>Pseudomonadati</taxon>
        <taxon>Myxococcota</taxon>
        <taxon>Myxococcia</taxon>
        <taxon>Myxococcales</taxon>
        <taxon>Cystobacterineae</taxon>
        <taxon>Archangiaceae</taxon>
        <taxon>Archangium</taxon>
    </lineage>
</organism>
<dbReference type="CDD" id="cd06260">
    <property type="entry name" value="DUF820-like"/>
    <property type="match status" value="1"/>
</dbReference>
<dbReference type="Pfam" id="PF05685">
    <property type="entry name" value="Uma2"/>
    <property type="match status" value="1"/>
</dbReference>
<evidence type="ECO:0000256" key="1">
    <source>
        <dbReference type="SAM" id="MobiDB-lite"/>
    </source>
</evidence>
<gene>
    <name evidence="3" type="ORF">OV287_12385</name>
</gene>
<dbReference type="EMBL" id="JAPNKA010000001">
    <property type="protein sequence ID" value="MCY1075293.1"/>
    <property type="molecule type" value="Genomic_DNA"/>
</dbReference>
<evidence type="ECO:0000313" key="3">
    <source>
        <dbReference type="EMBL" id="MCY1075293.1"/>
    </source>
</evidence>